<dbReference type="GO" id="GO:0009247">
    <property type="term" value="P:glycolipid biosynthetic process"/>
    <property type="evidence" value="ECO:0007669"/>
    <property type="project" value="UniProtKB-ARBA"/>
</dbReference>
<evidence type="ECO:0000256" key="4">
    <source>
        <dbReference type="ARBA" id="ARBA00022679"/>
    </source>
</evidence>
<feature type="transmembrane region" description="Helical" evidence="7">
    <location>
        <begin position="22"/>
        <end position="44"/>
    </location>
</feature>
<keyword evidence="7" id="KW-1133">Transmembrane helix</keyword>
<keyword evidence="3" id="KW-0997">Cell inner membrane</keyword>
<dbReference type="GO" id="GO:0005886">
    <property type="term" value="C:plasma membrane"/>
    <property type="evidence" value="ECO:0007669"/>
    <property type="project" value="UniProtKB-SubCell"/>
</dbReference>
<proteinExistence type="predicted"/>
<dbReference type="GO" id="GO:0016746">
    <property type="term" value="F:acyltransferase activity"/>
    <property type="evidence" value="ECO:0007669"/>
    <property type="project" value="UniProtKB-KW"/>
</dbReference>
<dbReference type="InterPro" id="IPR004960">
    <property type="entry name" value="LipA_acyltrans"/>
</dbReference>
<accession>A0A212KKX7</accession>
<evidence type="ECO:0000256" key="3">
    <source>
        <dbReference type="ARBA" id="ARBA00022519"/>
    </source>
</evidence>
<gene>
    <name evidence="8" type="ORF">KM92DES2_20459</name>
</gene>
<dbReference type="PANTHER" id="PTHR30606:SF9">
    <property type="entry name" value="LIPID A BIOSYNTHESIS LAUROYLTRANSFERASE"/>
    <property type="match status" value="1"/>
</dbReference>
<keyword evidence="6 8" id="KW-0012">Acyltransferase</keyword>
<dbReference type="EMBL" id="FLUP01000002">
    <property type="protein sequence ID" value="SBW12363.1"/>
    <property type="molecule type" value="Genomic_DNA"/>
</dbReference>
<dbReference type="CDD" id="cd07984">
    <property type="entry name" value="LPLAT_LABLAT-like"/>
    <property type="match status" value="1"/>
</dbReference>
<keyword evidence="4 8" id="KW-0808">Transferase</keyword>
<dbReference type="RefSeq" id="WP_227118358.1">
    <property type="nucleotide sequence ID" value="NZ_LT598928.1"/>
</dbReference>
<dbReference type="AlphaFoldDB" id="A0A212KKX7"/>
<reference evidence="8" key="1">
    <citation type="submission" date="2016-04" db="EMBL/GenBank/DDBJ databases">
        <authorList>
            <person name="Evans L.H."/>
            <person name="Alamgir A."/>
            <person name="Owens N."/>
            <person name="Weber N.D."/>
            <person name="Virtaneva K."/>
            <person name="Barbian K."/>
            <person name="Babar A."/>
            <person name="Rosenke K."/>
        </authorList>
    </citation>
    <scope>NUCLEOTIDE SEQUENCE</scope>
    <source>
        <strain evidence="8">92-2</strain>
    </source>
</reference>
<protein>
    <submittedName>
        <fullName evidence="8">Putative Lipid A biosynthesis acyltransferase</fullName>
    </submittedName>
</protein>
<evidence type="ECO:0000256" key="6">
    <source>
        <dbReference type="ARBA" id="ARBA00023315"/>
    </source>
</evidence>
<evidence type="ECO:0000256" key="1">
    <source>
        <dbReference type="ARBA" id="ARBA00004533"/>
    </source>
</evidence>
<name>A0A212KKX7_9BACT</name>
<comment type="subcellular location">
    <subcellularLocation>
        <location evidence="1">Cell inner membrane</location>
    </subcellularLocation>
</comment>
<evidence type="ECO:0000256" key="5">
    <source>
        <dbReference type="ARBA" id="ARBA00023136"/>
    </source>
</evidence>
<organism evidence="8">
    <name type="scientific">uncultured Desulfovibrio sp</name>
    <dbReference type="NCBI Taxonomy" id="167968"/>
    <lineage>
        <taxon>Bacteria</taxon>
        <taxon>Pseudomonadati</taxon>
        <taxon>Thermodesulfobacteriota</taxon>
        <taxon>Desulfovibrionia</taxon>
        <taxon>Desulfovibrionales</taxon>
        <taxon>Desulfovibrionaceae</taxon>
        <taxon>Desulfovibrio</taxon>
        <taxon>environmental samples</taxon>
    </lineage>
</organism>
<keyword evidence="7" id="KW-0812">Transmembrane</keyword>
<dbReference type="PANTHER" id="PTHR30606">
    <property type="entry name" value="LIPID A BIOSYNTHESIS LAUROYL ACYLTRANSFERASE"/>
    <property type="match status" value="1"/>
</dbReference>
<evidence type="ECO:0000313" key="8">
    <source>
        <dbReference type="EMBL" id="SBW12363.1"/>
    </source>
</evidence>
<sequence>MQTKRPITAVLGSRLQYGFFEVLVRCRMLFAARVVLAFVVLYYAMLPHVRQRCAAYIGRRFPRAGALGRFVHAYRLYLNFGQVLLDRMIAGVTGRFPFCETDQQVRQRFAEAGANPHGCIVLTAHIGAWQVGIAGLEQFDRPVNVVQLHNPEDQGKHYFQHGRGRPFKIIDSADPVGSMVEAAAALRRGEVVCLMGDRMHGTRQAGQGVDVAFMGGSIRIPASAYALTSITGAELLMLFTVREKGITRVFMAERLAVPAGLPRRDVSVFQPYAQQFAAALETVVERHPYQFFNFYDMWSQ</sequence>
<keyword evidence="5 7" id="KW-0472">Membrane</keyword>
<evidence type="ECO:0000256" key="2">
    <source>
        <dbReference type="ARBA" id="ARBA00022475"/>
    </source>
</evidence>
<evidence type="ECO:0000256" key="7">
    <source>
        <dbReference type="SAM" id="Phobius"/>
    </source>
</evidence>
<keyword evidence="2" id="KW-1003">Cell membrane</keyword>
<dbReference type="Pfam" id="PF03279">
    <property type="entry name" value="Lip_A_acyltrans"/>
    <property type="match status" value="1"/>
</dbReference>